<proteinExistence type="inferred from homology"/>
<comment type="similarity">
    <text evidence="2">Belongs to the CDP-alcohol phosphatidyltransferase class-I family.</text>
</comment>
<reference evidence="12" key="1">
    <citation type="submission" date="2017-09" db="EMBL/GenBank/DDBJ databases">
        <title>Depth-based differentiation of microbial function through sediment-hosted aquifers and enrichment of novel symbionts in the deep terrestrial subsurface.</title>
        <authorList>
            <person name="Probst A.J."/>
            <person name="Ladd B."/>
            <person name="Jarett J.K."/>
            <person name="Geller-Mcgrath D.E."/>
            <person name="Sieber C.M.K."/>
            <person name="Emerson J.B."/>
            <person name="Anantharaman K."/>
            <person name="Thomas B.C."/>
            <person name="Malmstrom R."/>
            <person name="Stieglmeier M."/>
            <person name="Klingl A."/>
            <person name="Woyke T."/>
            <person name="Ryan C.M."/>
            <person name="Banfield J.F."/>
        </authorList>
    </citation>
    <scope>NUCLEOTIDE SEQUENCE [LARGE SCALE GENOMIC DNA]</scope>
</reference>
<keyword evidence="4 10" id="KW-0812">Transmembrane</keyword>
<feature type="transmembrane region" description="Helical" evidence="10">
    <location>
        <begin position="150"/>
        <end position="169"/>
    </location>
</feature>
<evidence type="ECO:0000256" key="7">
    <source>
        <dbReference type="ARBA" id="ARBA00023136"/>
    </source>
</evidence>
<evidence type="ECO:0000256" key="4">
    <source>
        <dbReference type="ARBA" id="ARBA00022692"/>
    </source>
</evidence>
<comment type="subcellular location">
    <subcellularLocation>
        <location evidence="1">Membrane</location>
        <topology evidence="1">Multi-pass membrane protein</topology>
    </subcellularLocation>
</comment>
<evidence type="ECO:0000256" key="8">
    <source>
        <dbReference type="ARBA" id="ARBA00023209"/>
    </source>
</evidence>
<evidence type="ECO:0000256" key="1">
    <source>
        <dbReference type="ARBA" id="ARBA00004141"/>
    </source>
</evidence>
<keyword evidence="6" id="KW-0443">Lipid metabolism</keyword>
<dbReference type="PANTHER" id="PTHR14269">
    <property type="entry name" value="CDP-DIACYLGLYCEROL--GLYCEROL-3-PHOSPHATE 3-PHOSPHATIDYLTRANSFERASE-RELATED"/>
    <property type="match status" value="1"/>
</dbReference>
<evidence type="ECO:0000256" key="10">
    <source>
        <dbReference type="SAM" id="Phobius"/>
    </source>
</evidence>
<protein>
    <recommendedName>
        <fullName evidence="13">CDP-alcohol phosphatidyltransferase family protein</fullName>
    </recommendedName>
</protein>
<keyword evidence="7 10" id="KW-0472">Membrane</keyword>
<evidence type="ECO:0000256" key="5">
    <source>
        <dbReference type="ARBA" id="ARBA00022989"/>
    </source>
</evidence>
<dbReference type="Gene3D" id="1.20.120.1760">
    <property type="match status" value="1"/>
</dbReference>
<feature type="transmembrane region" description="Helical" evidence="10">
    <location>
        <begin position="62"/>
        <end position="83"/>
    </location>
</feature>
<name>A0A2M7RFD3_9BACT</name>
<dbReference type="EMBL" id="PFMC01000020">
    <property type="protein sequence ID" value="PIY95271.1"/>
    <property type="molecule type" value="Genomic_DNA"/>
</dbReference>
<dbReference type="GO" id="GO:0046474">
    <property type="term" value="P:glycerophospholipid biosynthetic process"/>
    <property type="evidence" value="ECO:0007669"/>
    <property type="project" value="TreeGrafter"/>
</dbReference>
<feature type="transmembrane region" description="Helical" evidence="10">
    <location>
        <begin position="207"/>
        <end position="230"/>
    </location>
</feature>
<feature type="transmembrane region" description="Helical" evidence="10">
    <location>
        <begin position="181"/>
        <end position="201"/>
    </location>
</feature>
<gene>
    <name evidence="11" type="ORF">COY67_00890</name>
</gene>
<dbReference type="GO" id="GO:0016020">
    <property type="term" value="C:membrane"/>
    <property type="evidence" value="ECO:0007669"/>
    <property type="project" value="UniProtKB-SubCell"/>
</dbReference>
<dbReference type="Pfam" id="PF01066">
    <property type="entry name" value="CDP-OH_P_transf"/>
    <property type="match status" value="1"/>
</dbReference>
<dbReference type="AlphaFoldDB" id="A0A2M7RFD3"/>
<dbReference type="InterPro" id="IPR000462">
    <property type="entry name" value="CDP-OH_P_trans"/>
</dbReference>
<organism evidence="11 12">
    <name type="scientific">Candidatus Komeilibacteria bacterium CG_4_10_14_0_8_um_filter_37_78</name>
    <dbReference type="NCBI Taxonomy" id="1974471"/>
    <lineage>
        <taxon>Bacteria</taxon>
        <taxon>Candidatus Komeiliibacteriota</taxon>
    </lineage>
</organism>
<sequence>MIKFLSKINAFFSHLNNWRDRWLQSKLRNYVREFKNRSIAHQEFWIEKWAQKIFEPLIDKEIITVPNIISFFRGVLALPLVIFILDERYLLTLLLFIFAALLDAIDGPLAKVLEQESSLGEILDPAGDKLIFGAVLIPLGFYYLHPIVFWLSLVIEIIAAINGLFLRPLAKRLNFVYQQKAFIAGKIKMLCQSIACGLMLLDMTIKASLITATHVFFILSLPFAVVSIIAHVTSLKKQPR</sequence>
<dbReference type="PANTHER" id="PTHR14269:SF11">
    <property type="entry name" value="CDP-DIACYLGLYCEROL--GLYCEROL-3-PHOSPHATE 3-PHOSPHATIDYLTRANSFERASE"/>
    <property type="match status" value="1"/>
</dbReference>
<keyword evidence="9" id="KW-1208">Phospholipid metabolism</keyword>
<evidence type="ECO:0000256" key="9">
    <source>
        <dbReference type="ARBA" id="ARBA00023264"/>
    </source>
</evidence>
<dbReference type="InterPro" id="IPR043130">
    <property type="entry name" value="CDP-OH_PTrfase_TM_dom"/>
</dbReference>
<evidence type="ECO:0000256" key="3">
    <source>
        <dbReference type="ARBA" id="ARBA00022516"/>
    </source>
</evidence>
<keyword evidence="5 10" id="KW-1133">Transmembrane helix</keyword>
<dbReference type="GO" id="GO:0016780">
    <property type="term" value="F:phosphotransferase activity, for other substituted phosphate groups"/>
    <property type="evidence" value="ECO:0007669"/>
    <property type="project" value="InterPro"/>
</dbReference>
<evidence type="ECO:0000256" key="6">
    <source>
        <dbReference type="ARBA" id="ARBA00023098"/>
    </source>
</evidence>
<dbReference type="InterPro" id="IPR050324">
    <property type="entry name" value="CDP-alcohol_PTase-I"/>
</dbReference>
<dbReference type="Proteomes" id="UP000228689">
    <property type="component" value="Unassembled WGS sequence"/>
</dbReference>
<keyword evidence="8" id="KW-0594">Phospholipid biosynthesis</keyword>
<evidence type="ECO:0000313" key="11">
    <source>
        <dbReference type="EMBL" id="PIY95271.1"/>
    </source>
</evidence>
<feature type="transmembrane region" description="Helical" evidence="10">
    <location>
        <begin position="89"/>
        <end position="105"/>
    </location>
</feature>
<keyword evidence="3" id="KW-0444">Lipid biosynthesis</keyword>
<comment type="caution">
    <text evidence="11">The sequence shown here is derived from an EMBL/GenBank/DDBJ whole genome shotgun (WGS) entry which is preliminary data.</text>
</comment>
<evidence type="ECO:0000313" key="12">
    <source>
        <dbReference type="Proteomes" id="UP000228689"/>
    </source>
</evidence>
<evidence type="ECO:0008006" key="13">
    <source>
        <dbReference type="Google" id="ProtNLM"/>
    </source>
</evidence>
<evidence type="ECO:0000256" key="2">
    <source>
        <dbReference type="ARBA" id="ARBA00010441"/>
    </source>
</evidence>
<accession>A0A2M7RFD3</accession>